<feature type="region of interest" description="Disordered" evidence="5">
    <location>
        <begin position="1"/>
        <end position="46"/>
    </location>
</feature>
<evidence type="ECO:0000313" key="7">
    <source>
        <dbReference type="Proteomes" id="UP000736335"/>
    </source>
</evidence>
<proteinExistence type="predicted"/>
<dbReference type="SMART" id="SM00275">
    <property type="entry name" value="G_alpha"/>
    <property type="match status" value="1"/>
</dbReference>
<comment type="caution">
    <text evidence="6">The sequence shown here is derived from an EMBL/GenBank/DDBJ whole genome shotgun (WGS) entry which is preliminary data.</text>
</comment>
<evidence type="ECO:0000256" key="2">
    <source>
        <dbReference type="ARBA" id="ARBA00023134"/>
    </source>
</evidence>
<dbReference type="GO" id="GO:0003924">
    <property type="term" value="F:GTPase activity"/>
    <property type="evidence" value="ECO:0007669"/>
    <property type="project" value="InterPro"/>
</dbReference>
<dbReference type="GO" id="GO:0007188">
    <property type="term" value="P:adenylate cyclase-modulating G protein-coupled receptor signaling pathway"/>
    <property type="evidence" value="ECO:0007669"/>
    <property type="project" value="TreeGrafter"/>
</dbReference>
<keyword evidence="4" id="KW-0460">Magnesium</keyword>
<dbReference type="GO" id="GO:0031683">
    <property type="term" value="F:G-protein beta/gamma-subunit complex binding"/>
    <property type="evidence" value="ECO:0007669"/>
    <property type="project" value="InterPro"/>
</dbReference>
<evidence type="ECO:0000313" key="6">
    <source>
        <dbReference type="EMBL" id="KAF9784646.1"/>
    </source>
</evidence>
<dbReference type="InterPro" id="IPR027417">
    <property type="entry name" value="P-loop_NTPase"/>
</dbReference>
<dbReference type="PRINTS" id="PR00318">
    <property type="entry name" value="GPROTEINA"/>
</dbReference>
<evidence type="ECO:0000256" key="4">
    <source>
        <dbReference type="PIRSR" id="PIRSR601019-2"/>
    </source>
</evidence>
<organism evidence="6 7">
    <name type="scientific">Thelephora terrestris</name>
    <dbReference type="NCBI Taxonomy" id="56493"/>
    <lineage>
        <taxon>Eukaryota</taxon>
        <taxon>Fungi</taxon>
        <taxon>Dikarya</taxon>
        <taxon>Basidiomycota</taxon>
        <taxon>Agaricomycotina</taxon>
        <taxon>Agaricomycetes</taxon>
        <taxon>Thelephorales</taxon>
        <taxon>Thelephoraceae</taxon>
        <taxon>Thelephora</taxon>
    </lineage>
</organism>
<keyword evidence="2" id="KW-0342">GTP-binding</keyword>
<feature type="compositionally biased region" description="Basic and acidic residues" evidence="5">
    <location>
        <begin position="27"/>
        <end position="46"/>
    </location>
</feature>
<dbReference type="GO" id="GO:0005834">
    <property type="term" value="C:heterotrimeric G-protein complex"/>
    <property type="evidence" value="ECO:0007669"/>
    <property type="project" value="TreeGrafter"/>
</dbReference>
<dbReference type="Gene3D" id="3.40.50.300">
    <property type="entry name" value="P-loop containing nucleotide triphosphate hydrolases"/>
    <property type="match status" value="1"/>
</dbReference>
<dbReference type="SUPFAM" id="SSF52540">
    <property type="entry name" value="P-loop containing nucleoside triphosphate hydrolases"/>
    <property type="match status" value="1"/>
</dbReference>
<protein>
    <submittedName>
        <fullName evidence="6">G-alpha-domain-containing protein</fullName>
    </submittedName>
</protein>
<dbReference type="OrthoDB" id="10303086at2759"/>
<dbReference type="PANTHER" id="PTHR10218:SF360">
    <property type="entry name" value="GUANINE NUCLEOTIDE-BINDING PROTEIN SUBUNIT ALPHA HOMOLOG"/>
    <property type="match status" value="1"/>
</dbReference>
<dbReference type="PANTHER" id="PTHR10218">
    <property type="entry name" value="GTP-BINDING PROTEIN ALPHA SUBUNIT"/>
    <property type="match status" value="1"/>
</dbReference>
<reference evidence="6" key="2">
    <citation type="submission" date="2020-11" db="EMBL/GenBank/DDBJ databases">
        <authorList>
            <consortium name="DOE Joint Genome Institute"/>
            <person name="Kuo A."/>
            <person name="Miyauchi S."/>
            <person name="Kiss E."/>
            <person name="Drula E."/>
            <person name="Kohler A."/>
            <person name="Sanchez-Garcia M."/>
            <person name="Andreopoulos B."/>
            <person name="Barry K.W."/>
            <person name="Bonito G."/>
            <person name="Buee M."/>
            <person name="Carver A."/>
            <person name="Chen C."/>
            <person name="Cichocki N."/>
            <person name="Clum A."/>
            <person name="Culley D."/>
            <person name="Crous P.W."/>
            <person name="Fauchery L."/>
            <person name="Girlanda M."/>
            <person name="Hayes R."/>
            <person name="Keri Z."/>
            <person name="Labutti K."/>
            <person name="Lipzen A."/>
            <person name="Lombard V."/>
            <person name="Magnuson J."/>
            <person name="Maillard F."/>
            <person name="Morin E."/>
            <person name="Murat C."/>
            <person name="Nolan M."/>
            <person name="Ohm R."/>
            <person name="Pangilinan J."/>
            <person name="Pereira M."/>
            <person name="Perotto S."/>
            <person name="Peter M."/>
            <person name="Riley R."/>
            <person name="Sitrit Y."/>
            <person name="Stielow B."/>
            <person name="Szollosi G."/>
            <person name="Zifcakova L."/>
            <person name="Stursova M."/>
            <person name="Spatafora J.W."/>
            <person name="Tedersoo L."/>
            <person name="Vaario L.-M."/>
            <person name="Yamada A."/>
            <person name="Yan M."/>
            <person name="Wang P."/>
            <person name="Xu J."/>
            <person name="Bruns T."/>
            <person name="Baldrian P."/>
            <person name="Vilgalys R."/>
            <person name="Henrissat B."/>
            <person name="Grigoriev I.V."/>
            <person name="Hibbett D."/>
            <person name="Nagy L.G."/>
            <person name="Martin F.M."/>
        </authorList>
    </citation>
    <scope>NUCLEOTIDE SEQUENCE</scope>
    <source>
        <strain evidence="6">UH-Tt-Lm1</strain>
    </source>
</reference>
<evidence type="ECO:0000256" key="3">
    <source>
        <dbReference type="ARBA" id="ARBA00023224"/>
    </source>
</evidence>
<dbReference type="EMBL" id="WIUZ02000008">
    <property type="protein sequence ID" value="KAF9784646.1"/>
    <property type="molecule type" value="Genomic_DNA"/>
</dbReference>
<feature type="binding site" evidence="4">
    <location>
        <position position="84"/>
    </location>
    <ligand>
        <name>Mg(2+)</name>
        <dbReference type="ChEBI" id="CHEBI:18420"/>
    </ligand>
</feature>
<keyword evidence="3" id="KW-0807">Transducer</keyword>
<dbReference type="Pfam" id="PF00503">
    <property type="entry name" value="G-alpha"/>
    <property type="match status" value="1"/>
</dbReference>
<dbReference type="PROSITE" id="PS51882">
    <property type="entry name" value="G_ALPHA"/>
    <property type="match status" value="1"/>
</dbReference>
<dbReference type="GO" id="GO:0046872">
    <property type="term" value="F:metal ion binding"/>
    <property type="evidence" value="ECO:0007669"/>
    <property type="project" value="UniProtKB-KW"/>
</dbReference>
<keyword evidence="1" id="KW-0547">Nucleotide-binding</keyword>
<evidence type="ECO:0000256" key="1">
    <source>
        <dbReference type="ARBA" id="ARBA00022741"/>
    </source>
</evidence>
<name>A0A9P6L6N3_9AGAM</name>
<gene>
    <name evidence="6" type="ORF">BJ322DRAFT_1021359</name>
</gene>
<dbReference type="AlphaFoldDB" id="A0A9P6L6N3"/>
<keyword evidence="7" id="KW-1185">Reference proteome</keyword>
<dbReference type="InterPro" id="IPR011025">
    <property type="entry name" value="GproteinA_insert"/>
</dbReference>
<dbReference type="Gene3D" id="1.10.400.10">
    <property type="entry name" value="GI Alpha 1, domain 2-like"/>
    <property type="match status" value="1"/>
</dbReference>
<dbReference type="SUPFAM" id="SSF47895">
    <property type="entry name" value="Transducin (alpha subunit), insertion domain"/>
    <property type="match status" value="1"/>
</dbReference>
<sequence length="466" mass="52851">MAIKGPQPSQVNEDLDPLASFTAPPKNETKTERFRREQQELSAKHISDRIDEDLNGEKFKAANRSPAKKRVRVLVLGHRASGKSTLIKQIQLAYAPRAARCFWTAVVQLNLMQNISDILGIINQEMSAESFSSSQTHFSLEFIRQYSTIKLQLGFLNSTRTELSRQLSGNVGVTDDSDIKFPDKRTNEEVGAVLAGFVKVVKVLWEDETVQKTLNASLKWQDVALSSCGFFLEEMERIAVKHYQATDDDIMRARLRRSGVKEYRMIFETDKFEGTEWIMYSFESTRSTKLAWASFFERLDAVLFVAPLDCFDEWSDDNENELKRSMDLWGGVVRNEMLGKAPLVLIHNKINLLREKLEAGTKVVEHVVSFKDRSNDVETVVQYFRHYFKQIYRSSTSSGKALKNLTSKLQSVGSSSSELPYDGPVDPPERVFKAYVAHDDARLVKSLVNFIPSTATLEPPKAAEAL</sequence>
<reference evidence="6" key="1">
    <citation type="journal article" date="2020" name="Nat. Commun.">
        <title>Large-scale genome sequencing of mycorrhizal fungi provides insights into the early evolution of symbiotic traits.</title>
        <authorList>
            <person name="Miyauchi S."/>
            <person name="Kiss E."/>
            <person name="Kuo A."/>
            <person name="Drula E."/>
            <person name="Kohler A."/>
            <person name="Sanchez-Garcia M."/>
            <person name="Morin E."/>
            <person name="Andreopoulos B."/>
            <person name="Barry K.W."/>
            <person name="Bonito G."/>
            <person name="Buee M."/>
            <person name="Carver A."/>
            <person name="Chen C."/>
            <person name="Cichocki N."/>
            <person name="Clum A."/>
            <person name="Culley D."/>
            <person name="Crous P.W."/>
            <person name="Fauchery L."/>
            <person name="Girlanda M."/>
            <person name="Hayes R.D."/>
            <person name="Keri Z."/>
            <person name="LaButti K."/>
            <person name="Lipzen A."/>
            <person name="Lombard V."/>
            <person name="Magnuson J."/>
            <person name="Maillard F."/>
            <person name="Murat C."/>
            <person name="Nolan M."/>
            <person name="Ohm R.A."/>
            <person name="Pangilinan J."/>
            <person name="Pereira M.F."/>
            <person name="Perotto S."/>
            <person name="Peter M."/>
            <person name="Pfister S."/>
            <person name="Riley R."/>
            <person name="Sitrit Y."/>
            <person name="Stielow J.B."/>
            <person name="Szollosi G."/>
            <person name="Zifcakova L."/>
            <person name="Stursova M."/>
            <person name="Spatafora J.W."/>
            <person name="Tedersoo L."/>
            <person name="Vaario L.M."/>
            <person name="Yamada A."/>
            <person name="Yan M."/>
            <person name="Wang P."/>
            <person name="Xu J."/>
            <person name="Bruns T."/>
            <person name="Baldrian P."/>
            <person name="Vilgalys R."/>
            <person name="Dunand C."/>
            <person name="Henrissat B."/>
            <person name="Grigoriev I.V."/>
            <person name="Hibbett D."/>
            <person name="Nagy L.G."/>
            <person name="Martin F.M."/>
        </authorList>
    </citation>
    <scope>NUCLEOTIDE SEQUENCE</scope>
    <source>
        <strain evidence="6">UH-Tt-Lm1</strain>
    </source>
</reference>
<evidence type="ECO:0000256" key="5">
    <source>
        <dbReference type="SAM" id="MobiDB-lite"/>
    </source>
</evidence>
<dbReference type="GO" id="GO:0001664">
    <property type="term" value="F:G protein-coupled receptor binding"/>
    <property type="evidence" value="ECO:0007669"/>
    <property type="project" value="TreeGrafter"/>
</dbReference>
<accession>A0A9P6L6N3</accession>
<dbReference type="InterPro" id="IPR001019">
    <property type="entry name" value="Gprotein_alpha_su"/>
</dbReference>
<dbReference type="GO" id="GO:0005737">
    <property type="term" value="C:cytoplasm"/>
    <property type="evidence" value="ECO:0007669"/>
    <property type="project" value="TreeGrafter"/>
</dbReference>
<keyword evidence="4" id="KW-0479">Metal-binding</keyword>
<dbReference type="GO" id="GO:0005525">
    <property type="term" value="F:GTP binding"/>
    <property type="evidence" value="ECO:0007669"/>
    <property type="project" value="UniProtKB-KW"/>
</dbReference>
<dbReference type="Proteomes" id="UP000736335">
    <property type="component" value="Unassembled WGS sequence"/>
</dbReference>